<dbReference type="InterPro" id="IPR001310">
    <property type="entry name" value="Histidine_triad_HIT"/>
</dbReference>
<evidence type="ECO:0000313" key="15">
    <source>
        <dbReference type="Proteomes" id="UP000019375"/>
    </source>
</evidence>
<evidence type="ECO:0000256" key="1">
    <source>
        <dbReference type="ARBA" id="ARBA00001946"/>
    </source>
</evidence>
<evidence type="ECO:0000256" key="8">
    <source>
        <dbReference type="ARBA" id="ARBA00076050"/>
    </source>
</evidence>
<dbReference type="SUPFAM" id="SSF54197">
    <property type="entry name" value="HIT-like"/>
    <property type="match status" value="1"/>
</dbReference>
<feature type="active site" description="Tele-AMP-histidine intermediate" evidence="9">
    <location>
        <position position="110"/>
    </location>
</feature>
<dbReference type="GO" id="GO:0009117">
    <property type="term" value="P:nucleotide metabolic process"/>
    <property type="evidence" value="ECO:0007669"/>
    <property type="project" value="TreeGrafter"/>
</dbReference>
<organism evidence="14 15">
    <name type="scientific">Zygosaccharomyces bailii (strain CLIB 213 / ATCC 58445 / CBS 680 / BCRC 21525 / NBRC 1098 / NCYC 1416 / NRRL Y-2227)</name>
    <dbReference type="NCBI Taxonomy" id="1333698"/>
    <lineage>
        <taxon>Eukaryota</taxon>
        <taxon>Fungi</taxon>
        <taxon>Dikarya</taxon>
        <taxon>Ascomycota</taxon>
        <taxon>Saccharomycotina</taxon>
        <taxon>Saccharomycetes</taxon>
        <taxon>Saccharomycetales</taxon>
        <taxon>Saccharomycetaceae</taxon>
        <taxon>Zygosaccharomyces</taxon>
    </lineage>
</organism>
<evidence type="ECO:0000259" key="13">
    <source>
        <dbReference type="PROSITE" id="PS51084"/>
    </source>
</evidence>
<dbReference type="CDD" id="cd01277">
    <property type="entry name" value="HINT_subgroup"/>
    <property type="match status" value="1"/>
</dbReference>
<proteinExistence type="inferred from homology"/>
<evidence type="ECO:0000256" key="3">
    <source>
        <dbReference type="ARBA" id="ARBA00022801"/>
    </source>
</evidence>
<keyword evidence="2" id="KW-0547">Nucleotide-binding</keyword>
<evidence type="ECO:0000256" key="2">
    <source>
        <dbReference type="ARBA" id="ARBA00022741"/>
    </source>
</evidence>
<dbReference type="InterPro" id="IPR001387">
    <property type="entry name" value="Cro/C1-type_HTH"/>
</dbReference>
<evidence type="ECO:0000313" key="14">
    <source>
        <dbReference type="EMBL" id="CDF89353.1"/>
    </source>
</evidence>
<dbReference type="OrthoDB" id="672793at2759"/>
<keyword evidence="4" id="KW-0460">Magnesium</keyword>
<dbReference type="PRINTS" id="PR00332">
    <property type="entry name" value="HISTRIAD"/>
</dbReference>
<dbReference type="InterPro" id="IPR019808">
    <property type="entry name" value="Histidine_triad_CS"/>
</dbReference>
<comment type="catalytic activity">
    <reaction evidence="6">
        <text>adenosine 5'-phosphoramidate + H2O = NH4(+) + AMP</text>
        <dbReference type="Rhea" id="RHEA:67916"/>
        <dbReference type="ChEBI" id="CHEBI:15377"/>
        <dbReference type="ChEBI" id="CHEBI:28938"/>
        <dbReference type="ChEBI" id="CHEBI:57890"/>
        <dbReference type="ChEBI" id="CHEBI:456215"/>
    </reaction>
    <physiologicalReaction direction="left-to-right" evidence="6">
        <dbReference type="Rhea" id="RHEA:67917"/>
    </physiologicalReaction>
</comment>
<evidence type="ECO:0000256" key="6">
    <source>
        <dbReference type="ARBA" id="ARBA00052319"/>
    </source>
</evidence>
<evidence type="ECO:0000256" key="4">
    <source>
        <dbReference type="ARBA" id="ARBA00022842"/>
    </source>
</evidence>
<dbReference type="InterPro" id="IPR039384">
    <property type="entry name" value="HINT"/>
</dbReference>
<dbReference type="GO" id="GO:0000166">
    <property type="term" value="F:nucleotide binding"/>
    <property type="evidence" value="ECO:0007669"/>
    <property type="project" value="UniProtKB-KW"/>
</dbReference>
<dbReference type="EMBL" id="HG316457">
    <property type="protein sequence ID" value="CDF89353.1"/>
    <property type="molecule type" value="Genomic_DNA"/>
</dbReference>
<dbReference type="PROSITE" id="PS00892">
    <property type="entry name" value="HIT_1"/>
    <property type="match status" value="1"/>
</dbReference>
<dbReference type="AlphaFoldDB" id="A0A8J2T770"/>
<evidence type="ECO:0000259" key="12">
    <source>
        <dbReference type="PROSITE" id="PS50943"/>
    </source>
</evidence>
<feature type="short sequence motif" description="Histidine triad motif" evidence="10 11">
    <location>
        <begin position="108"/>
        <end position="112"/>
    </location>
</feature>
<feature type="domain" description="HIT" evidence="13">
    <location>
        <begin position="12"/>
        <end position="123"/>
    </location>
</feature>
<evidence type="ECO:0000256" key="7">
    <source>
        <dbReference type="ARBA" id="ARBA00074222"/>
    </source>
</evidence>
<dbReference type="Proteomes" id="UP000019375">
    <property type="component" value="Unassembled WGS sequence"/>
</dbReference>
<dbReference type="GO" id="GO:0016787">
    <property type="term" value="F:hydrolase activity"/>
    <property type="evidence" value="ECO:0007669"/>
    <property type="project" value="UniProtKB-KW"/>
</dbReference>
<accession>A0A8J2T770</accession>
<evidence type="ECO:0000256" key="11">
    <source>
        <dbReference type="PROSITE-ProRule" id="PRU00464"/>
    </source>
</evidence>
<feature type="domain" description="HTH cro/C1-type" evidence="12">
    <location>
        <begin position="69"/>
        <end position="86"/>
    </location>
</feature>
<reference evidence="15" key="1">
    <citation type="journal article" date="2013" name="Genome Announc.">
        <title>Genome sequence of the food spoilage yeast Zygosaccharomyces bailii CLIB 213(T).</title>
        <authorList>
            <person name="Galeote V."/>
            <person name="Bigey F."/>
            <person name="Devillers H."/>
            <person name="Neuveglise C."/>
            <person name="Dequin S."/>
        </authorList>
    </citation>
    <scope>NUCLEOTIDE SEQUENCE [LARGE SCALE GENOMIC DNA]</scope>
    <source>
        <strain evidence="15">CLIB 213 / ATCC 58445 / CBS 680 / CCRC 21525 / NBRC 1098 / NCYC 1416 / NRRL Y-2227</strain>
    </source>
</reference>
<dbReference type="Gene3D" id="3.30.428.10">
    <property type="entry name" value="HIT-like"/>
    <property type="match status" value="1"/>
</dbReference>
<keyword evidence="15" id="KW-1185">Reference proteome</keyword>
<dbReference type="PROSITE" id="PS50943">
    <property type="entry name" value="HTH_CROC1"/>
    <property type="match status" value="1"/>
</dbReference>
<evidence type="ECO:0000256" key="5">
    <source>
        <dbReference type="ARBA" id="ARBA00025764"/>
    </source>
</evidence>
<comment type="similarity">
    <text evidence="5">Belongs to the HINT family.</text>
</comment>
<dbReference type="FunFam" id="3.30.428.10:FF:000013">
    <property type="entry name" value="Hit family protein 1"/>
    <property type="match status" value="1"/>
</dbReference>
<comment type="cofactor">
    <cofactor evidence="1">
        <name>Mg(2+)</name>
        <dbReference type="ChEBI" id="CHEBI:18420"/>
    </cofactor>
</comment>
<dbReference type="Pfam" id="PF01230">
    <property type="entry name" value="HIT"/>
    <property type="match status" value="1"/>
</dbReference>
<gene>
    <name evidence="14" type="ORF">BN860_02234g</name>
</gene>
<protein>
    <recommendedName>
        <fullName evidence="7">Adenosine 5'-monophosphoramidase HNT1</fullName>
    </recommendedName>
    <alternativeName>
        <fullName evidence="8">Histidine triad nucleotide-binding protein HNT1</fullName>
    </alternativeName>
</protein>
<dbReference type="PROSITE" id="PS51084">
    <property type="entry name" value="HIT_2"/>
    <property type="match status" value="1"/>
</dbReference>
<evidence type="ECO:0000256" key="10">
    <source>
        <dbReference type="PIRSR" id="PIRSR601310-3"/>
    </source>
</evidence>
<sequence>MSVPAAHDAACIFCKIIKGEIPSFKLIETKYLYSFLDIQPVTEGHALIVPKYHGAKLHDIPDEYLSDVLPTAKKLAKALGVDTEGLDNPVGYNILQNNGKIAHQEVDHVHFHVIPKRDKDTGLVVGWPAQPTDFAKLGEVHKEIMSKLEAHL</sequence>
<dbReference type="InterPro" id="IPR011146">
    <property type="entry name" value="HIT-like"/>
</dbReference>
<name>A0A8J2T770_ZYGB2</name>
<dbReference type="PANTHER" id="PTHR46648:SF1">
    <property type="entry name" value="ADENOSINE 5'-MONOPHOSPHORAMIDASE HNT1"/>
    <property type="match status" value="1"/>
</dbReference>
<dbReference type="PANTHER" id="PTHR46648">
    <property type="entry name" value="HIT FAMILY PROTEIN 1"/>
    <property type="match status" value="1"/>
</dbReference>
<keyword evidence="3" id="KW-0378">Hydrolase</keyword>
<evidence type="ECO:0000256" key="9">
    <source>
        <dbReference type="PIRSR" id="PIRSR601310-1"/>
    </source>
</evidence>
<dbReference type="InterPro" id="IPR036265">
    <property type="entry name" value="HIT-like_sf"/>
</dbReference>